<dbReference type="EMBL" id="FNBS01000059">
    <property type="protein sequence ID" value="SDG29408.1"/>
    <property type="molecule type" value="Genomic_DNA"/>
</dbReference>
<feature type="domain" description="NADH:ubiquinone oxidoreductase 30kDa subunit" evidence="2">
    <location>
        <begin position="29"/>
        <end position="146"/>
    </location>
</feature>
<comment type="similarity">
    <text evidence="1">Belongs to the complex I 30 kDa subunit family.</text>
</comment>
<evidence type="ECO:0000256" key="1">
    <source>
        <dbReference type="ARBA" id="ARBA00007569"/>
    </source>
</evidence>
<accession>A0A1I2AF17</accession>
<dbReference type="GO" id="GO:0008137">
    <property type="term" value="F:NADH dehydrogenase (ubiquinone) activity"/>
    <property type="evidence" value="ECO:0007669"/>
    <property type="project" value="InterPro"/>
</dbReference>
<dbReference type="InterPro" id="IPR001268">
    <property type="entry name" value="NADH_UbQ_OxRdtase_30kDa_su"/>
</dbReference>
<name>A0A1I2AF17_THETY</name>
<evidence type="ECO:0000259" key="2">
    <source>
        <dbReference type="Pfam" id="PF00329"/>
    </source>
</evidence>
<dbReference type="InterPro" id="IPR037232">
    <property type="entry name" value="NADH_quin_OxRdtase_su_C/D-like"/>
</dbReference>
<dbReference type="PANTHER" id="PTHR10884:SF14">
    <property type="entry name" value="NADH DEHYDROGENASE [UBIQUINONE] IRON-SULFUR PROTEIN 3, MITOCHONDRIAL"/>
    <property type="match status" value="1"/>
</dbReference>
<dbReference type="RefSeq" id="WP_003869955.1">
    <property type="nucleotide sequence ID" value="NZ_FNBS01000059.1"/>
</dbReference>
<protein>
    <submittedName>
        <fullName evidence="3">NADH-quinone oxidoreductase subunit C</fullName>
    </submittedName>
</protein>
<organism evidence="3 4">
    <name type="scientific">Thermoanaerobacter thermohydrosulfuricus</name>
    <name type="common">Clostridium thermohydrosulfuricum</name>
    <dbReference type="NCBI Taxonomy" id="1516"/>
    <lineage>
        <taxon>Bacteria</taxon>
        <taxon>Bacillati</taxon>
        <taxon>Bacillota</taxon>
        <taxon>Clostridia</taxon>
        <taxon>Thermoanaerobacterales</taxon>
        <taxon>Thermoanaerobacteraceae</taxon>
        <taxon>Thermoanaerobacter</taxon>
    </lineage>
</organism>
<dbReference type="PANTHER" id="PTHR10884">
    <property type="entry name" value="NADH DEHYDROGENASE UBIQUINONE IRON-SULFUR PROTEIN 3"/>
    <property type="match status" value="1"/>
</dbReference>
<dbReference type="SUPFAM" id="SSF143243">
    <property type="entry name" value="Nqo5-like"/>
    <property type="match status" value="1"/>
</dbReference>
<sequence length="158" mass="18714">MKLDKESIIELLNQKGVEVLDLYPNQISVNIKKDNLLNHLVFLRSIGFDHLSFINAVDFIDEGEFELVYHVWSYTHKIHVLNKVRISRNNPVIPTIVNLWEQAQFYEQEIHEFFGIIFEGNKDLSPLFLENWVDIPPLRKDFDTKEFSVRLFGAEIRR</sequence>
<reference evidence="3 4" key="1">
    <citation type="submission" date="2016-10" db="EMBL/GenBank/DDBJ databases">
        <authorList>
            <person name="de Groot N.N."/>
        </authorList>
    </citation>
    <scope>NUCLEOTIDE SEQUENCE [LARGE SCALE GENOMIC DNA]</scope>
    <source>
        <strain evidence="3 4">DSM 569</strain>
    </source>
</reference>
<evidence type="ECO:0000313" key="4">
    <source>
        <dbReference type="Proteomes" id="UP000183404"/>
    </source>
</evidence>
<dbReference type="Gene3D" id="3.30.460.80">
    <property type="entry name" value="NADH:ubiquinone oxidoreductase, 30kDa subunit"/>
    <property type="match status" value="1"/>
</dbReference>
<dbReference type="Proteomes" id="UP000183404">
    <property type="component" value="Unassembled WGS sequence"/>
</dbReference>
<dbReference type="AlphaFoldDB" id="A0A1I2AF17"/>
<dbReference type="Pfam" id="PF00329">
    <property type="entry name" value="Complex1_30kDa"/>
    <property type="match status" value="1"/>
</dbReference>
<gene>
    <name evidence="3" type="ORF">SAMN04244560_02091</name>
</gene>
<proteinExistence type="inferred from homology"/>
<evidence type="ECO:0000313" key="3">
    <source>
        <dbReference type="EMBL" id="SDG29408.1"/>
    </source>
</evidence>